<feature type="region of interest" description="Disordered" evidence="1">
    <location>
        <begin position="95"/>
        <end position="226"/>
    </location>
</feature>
<dbReference type="Proteomes" id="UP001333110">
    <property type="component" value="Unassembled WGS sequence"/>
</dbReference>
<dbReference type="PROSITE" id="PS50105">
    <property type="entry name" value="SAM_DOMAIN"/>
    <property type="match status" value="1"/>
</dbReference>
<keyword evidence="4" id="KW-1185">Reference proteome</keyword>
<dbReference type="SUPFAM" id="SSF47769">
    <property type="entry name" value="SAM/Pointed domain"/>
    <property type="match status" value="1"/>
</dbReference>
<evidence type="ECO:0000313" key="4">
    <source>
        <dbReference type="Proteomes" id="UP001333110"/>
    </source>
</evidence>
<dbReference type="SMART" id="SM00454">
    <property type="entry name" value="SAM"/>
    <property type="match status" value="1"/>
</dbReference>
<dbReference type="EMBL" id="JAUNZN010000001">
    <property type="protein sequence ID" value="KAK4829685.1"/>
    <property type="molecule type" value="Genomic_DNA"/>
</dbReference>
<dbReference type="PANTHER" id="PTHR45899">
    <property type="entry name" value="RHO GTPASE ACTIVATING PROTEIN AT 15B, ISOFORM C"/>
    <property type="match status" value="1"/>
</dbReference>
<organism evidence="3 4">
    <name type="scientific">Mycteria americana</name>
    <name type="common">Wood stork</name>
    <dbReference type="NCBI Taxonomy" id="33587"/>
    <lineage>
        <taxon>Eukaryota</taxon>
        <taxon>Metazoa</taxon>
        <taxon>Chordata</taxon>
        <taxon>Craniata</taxon>
        <taxon>Vertebrata</taxon>
        <taxon>Euteleostomi</taxon>
        <taxon>Archelosauria</taxon>
        <taxon>Archosauria</taxon>
        <taxon>Dinosauria</taxon>
        <taxon>Saurischia</taxon>
        <taxon>Theropoda</taxon>
        <taxon>Coelurosauria</taxon>
        <taxon>Aves</taxon>
        <taxon>Neognathae</taxon>
        <taxon>Neoaves</taxon>
        <taxon>Aequornithes</taxon>
        <taxon>Ciconiiformes</taxon>
        <taxon>Ciconiidae</taxon>
        <taxon>Mycteria</taxon>
    </lineage>
</organism>
<feature type="compositionally biased region" description="Pro residues" evidence="1">
    <location>
        <begin position="207"/>
        <end position="218"/>
    </location>
</feature>
<accession>A0AAN7S5S0</accession>
<feature type="compositionally biased region" description="Pro residues" evidence="1">
    <location>
        <begin position="154"/>
        <end position="172"/>
    </location>
</feature>
<sequence length="226" mass="24467">MEEGGSLPVAAWLAALHLDQYAESFQRSELRTVWDCRALTDEALTRLGVLLPGHRRRILLGLQKAFAEATLPAGTPRPPARKPVPLKRHVFRLSAATAQPEQPEPRCPVVPDGSPLLEPEGGASFAQLPPPIPPRVGCRPPIKFSPSLRGGSPEPSPVPRSRPPAPELPSPPALAEKPPAESRARPPLPPLPAKRHQQEEKCQSLKAPPPPSRPPVLPPRAVSHRR</sequence>
<dbReference type="PANTHER" id="PTHR45899:SF3">
    <property type="entry name" value="ARF-GAP WITH RHO-GAP DOMAIN, ANK REPEAT AND PH DOMAIN-CONTAINING PROTEIN 1"/>
    <property type="match status" value="1"/>
</dbReference>
<dbReference type="GO" id="GO:0005737">
    <property type="term" value="C:cytoplasm"/>
    <property type="evidence" value="ECO:0007669"/>
    <property type="project" value="TreeGrafter"/>
</dbReference>
<proteinExistence type="predicted"/>
<dbReference type="InterPro" id="IPR052227">
    <property type="entry name" value="Arf-Rho-GAP_ANK-PH_domain"/>
</dbReference>
<feature type="domain" description="SAM" evidence="2">
    <location>
        <begin position="9"/>
        <end position="68"/>
    </location>
</feature>
<comment type="caution">
    <text evidence="3">The sequence shown here is derived from an EMBL/GenBank/DDBJ whole genome shotgun (WGS) entry which is preliminary data.</text>
</comment>
<gene>
    <name evidence="3" type="ORF">QYF61_005978</name>
</gene>
<dbReference type="InterPro" id="IPR013761">
    <property type="entry name" value="SAM/pointed_sf"/>
</dbReference>
<evidence type="ECO:0000313" key="3">
    <source>
        <dbReference type="EMBL" id="KAK4829685.1"/>
    </source>
</evidence>
<dbReference type="Pfam" id="PF00536">
    <property type="entry name" value="SAM_1"/>
    <property type="match status" value="1"/>
</dbReference>
<reference evidence="3 4" key="1">
    <citation type="journal article" date="2023" name="J. Hered.">
        <title>Chromosome-level genome of the wood stork (Mycteria americana) provides insight into avian chromosome evolution.</title>
        <authorList>
            <person name="Flamio R. Jr."/>
            <person name="Ramstad K.M."/>
        </authorList>
    </citation>
    <scope>NUCLEOTIDE SEQUENCE [LARGE SCALE GENOMIC DNA]</scope>
    <source>
        <strain evidence="3">JAX WOST 10</strain>
    </source>
</reference>
<dbReference type="Gene3D" id="1.10.150.50">
    <property type="entry name" value="Transcription Factor, Ets-1"/>
    <property type="match status" value="1"/>
</dbReference>
<dbReference type="InterPro" id="IPR001660">
    <property type="entry name" value="SAM"/>
</dbReference>
<protein>
    <recommendedName>
        <fullName evidence="2">SAM domain-containing protein</fullName>
    </recommendedName>
</protein>
<dbReference type="GO" id="GO:0005096">
    <property type="term" value="F:GTPase activator activity"/>
    <property type="evidence" value="ECO:0007669"/>
    <property type="project" value="TreeGrafter"/>
</dbReference>
<name>A0AAN7S5S0_MYCAM</name>
<dbReference type="AlphaFoldDB" id="A0AAN7S5S0"/>
<evidence type="ECO:0000256" key="1">
    <source>
        <dbReference type="SAM" id="MobiDB-lite"/>
    </source>
</evidence>
<evidence type="ECO:0000259" key="2">
    <source>
        <dbReference type="PROSITE" id="PS50105"/>
    </source>
</evidence>
<dbReference type="GO" id="GO:0008360">
    <property type="term" value="P:regulation of cell shape"/>
    <property type="evidence" value="ECO:0007669"/>
    <property type="project" value="TreeGrafter"/>
</dbReference>
<dbReference type="GO" id="GO:0005547">
    <property type="term" value="F:phosphatidylinositol-3,4,5-trisphosphate binding"/>
    <property type="evidence" value="ECO:0007669"/>
    <property type="project" value="TreeGrafter"/>
</dbReference>